<gene>
    <name evidence="1" type="ORF">V6256_14825</name>
</gene>
<protein>
    <submittedName>
        <fullName evidence="1">AlpA family phage regulatory protein</fullName>
    </submittedName>
</protein>
<sequence>MIQIVKLPTVLEKFCISRSLAFLHLSKGLLPPSISLGERSKGFILSELDAVLSARVAGQSNDQIKALVKSLVEKRKGDFQ</sequence>
<name>A0ABU9GU79_9GAMM</name>
<evidence type="ECO:0000313" key="1">
    <source>
        <dbReference type="EMBL" id="MEL0630875.1"/>
    </source>
</evidence>
<keyword evidence="2" id="KW-1185">Reference proteome</keyword>
<dbReference type="RefSeq" id="WP_341599050.1">
    <property type="nucleotide sequence ID" value="NZ_JBAKAZ010000105.1"/>
</dbReference>
<dbReference type="Proteomes" id="UP001369082">
    <property type="component" value="Unassembled WGS sequence"/>
</dbReference>
<comment type="caution">
    <text evidence="1">The sequence shown here is derived from an EMBL/GenBank/DDBJ whole genome shotgun (WGS) entry which is preliminary data.</text>
</comment>
<evidence type="ECO:0000313" key="2">
    <source>
        <dbReference type="Proteomes" id="UP001369082"/>
    </source>
</evidence>
<proteinExistence type="predicted"/>
<dbReference type="InterPro" id="IPR010260">
    <property type="entry name" value="AlpA"/>
</dbReference>
<reference evidence="1 2" key="1">
    <citation type="submission" date="2024-02" db="EMBL/GenBank/DDBJ databases">
        <title>Bacteria isolated from the canopy kelp, Nereocystis luetkeana.</title>
        <authorList>
            <person name="Pfister C.A."/>
            <person name="Younker I.T."/>
            <person name="Light S.H."/>
        </authorList>
    </citation>
    <scope>NUCLEOTIDE SEQUENCE [LARGE SCALE GENOMIC DNA]</scope>
    <source>
        <strain evidence="1 2">TI.1.05</strain>
    </source>
</reference>
<dbReference type="Pfam" id="PF05930">
    <property type="entry name" value="Phage_AlpA"/>
    <property type="match status" value="1"/>
</dbReference>
<accession>A0ABU9GU79</accession>
<dbReference type="EMBL" id="JBAKAZ010000105">
    <property type="protein sequence ID" value="MEL0630875.1"/>
    <property type="molecule type" value="Genomic_DNA"/>
</dbReference>
<organism evidence="1 2">
    <name type="scientific">Psychromonas aquatilis</name>
    <dbReference type="NCBI Taxonomy" id="2005072"/>
    <lineage>
        <taxon>Bacteria</taxon>
        <taxon>Pseudomonadati</taxon>
        <taxon>Pseudomonadota</taxon>
        <taxon>Gammaproteobacteria</taxon>
        <taxon>Alteromonadales</taxon>
        <taxon>Psychromonadaceae</taxon>
        <taxon>Psychromonas</taxon>
    </lineage>
</organism>